<evidence type="ECO:0000256" key="2">
    <source>
        <dbReference type="ARBA" id="ARBA00022448"/>
    </source>
</evidence>
<keyword evidence="7" id="KW-1185">Reference proteome</keyword>
<dbReference type="SUPFAM" id="SSF52540">
    <property type="entry name" value="P-loop containing nucleoside triphosphate hydrolases"/>
    <property type="match status" value="1"/>
</dbReference>
<evidence type="ECO:0000313" key="7">
    <source>
        <dbReference type="Proteomes" id="UP000461768"/>
    </source>
</evidence>
<proteinExistence type="inferred from homology"/>
<keyword evidence="4 6" id="KW-0067">ATP-binding</keyword>
<reference evidence="6 7" key="1">
    <citation type="submission" date="2019-09" db="EMBL/GenBank/DDBJ databases">
        <authorList>
            <person name="Valk L.C."/>
        </authorList>
    </citation>
    <scope>NUCLEOTIDE SEQUENCE [LARGE SCALE GENOMIC DNA]</scope>
    <source>
        <strain evidence="6">GalUA</strain>
    </source>
</reference>
<comment type="similarity">
    <text evidence="1">Belongs to the ABC transporter superfamily.</text>
</comment>
<protein>
    <submittedName>
        <fullName evidence="6">ATP-binding cassette domain-containing protein</fullName>
    </submittedName>
</protein>
<dbReference type="InterPro" id="IPR050153">
    <property type="entry name" value="Metal_Ion_Import_ABC"/>
</dbReference>
<feature type="domain" description="ABC transporter" evidence="5">
    <location>
        <begin position="9"/>
        <end position="229"/>
    </location>
</feature>
<evidence type="ECO:0000256" key="4">
    <source>
        <dbReference type="ARBA" id="ARBA00022840"/>
    </source>
</evidence>
<evidence type="ECO:0000256" key="1">
    <source>
        <dbReference type="ARBA" id="ARBA00005417"/>
    </source>
</evidence>
<dbReference type="Gene3D" id="3.40.50.300">
    <property type="entry name" value="P-loop containing nucleotide triphosphate hydrolases"/>
    <property type="match status" value="1"/>
</dbReference>
<dbReference type="InterPro" id="IPR017871">
    <property type="entry name" value="ABC_transporter-like_CS"/>
</dbReference>
<comment type="caution">
    <text evidence="6">The sequence shown here is derived from an EMBL/GenBank/DDBJ whole genome shotgun (WGS) entry which is preliminary data.</text>
</comment>
<evidence type="ECO:0000313" key="6">
    <source>
        <dbReference type="EMBL" id="KAB1439872.1"/>
    </source>
</evidence>
<dbReference type="Proteomes" id="UP000461768">
    <property type="component" value="Unassembled WGS sequence"/>
</dbReference>
<dbReference type="Pfam" id="PF00005">
    <property type="entry name" value="ABC_tran"/>
    <property type="match status" value="1"/>
</dbReference>
<dbReference type="PANTHER" id="PTHR42734">
    <property type="entry name" value="METAL TRANSPORT SYSTEM ATP-BINDING PROTEIN TM_0124-RELATED"/>
    <property type="match status" value="1"/>
</dbReference>
<evidence type="ECO:0000259" key="5">
    <source>
        <dbReference type="PROSITE" id="PS50893"/>
    </source>
</evidence>
<dbReference type="RefSeq" id="WP_151142852.1">
    <property type="nucleotide sequence ID" value="NZ_WAGX01000004.1"/>
</dbReference>
<dbReference type="GO" id="GO:0016887">
    <property type="term" value="F:ATP hydrolysis activity"/>
    <property type="evidence" value="ECO:0007669"/>
    <property type="project" value="InterPro"/>
</dbReference>
<organism evidence="6 7">
    <name type="scientific">Candidatus Galacturonatibacter soehngenii</name>
    <dbReference type="NCBI Taxonomy" id="2307010"/>
    <lineage>
        <taxon>Bacteria</taxon>
        <taxon>Bacillati</taxon>
        <taxon>Bacillota</taxon>
        <taxon>Clostridia</taxon>
        <taxon>Lachnospirales</taxon>
        <taxon>Lachnospiraceae</taxon>
        <taxon>Candidatus Galacturonatibacter</taxon>
    </lineage>
</organism>
<evidence type="ECO:0000256" key="3">
    <source>
        <dbReference type="ARBA" id="ARBA00022741"/>
    </source>
</evidence>
<dbReference type="EMBL" id="WAGX01000004">
    <property type="protein sequence ID" value="KAB1439872.1"/>
    <property type="molecule type" value="Genomic_DNA"/>
</dbReference>
<accession>A0A7V7QMF3</accession>
<sequence>MMLEKKRILSCENLWIGYDNKPIVKDFNLEIYEGDYITVIGENGVGKSTLIKTILGLLTPISGRVIKDMKGKGGIGYLPQQTRVQRDFPASVYEVVISGFLNRANKRPFYSLAEKKEAMKNMDLLRILDLKNKCYRELSGGQQQRVLLARALCASNHFLVLDEPVSGLDPEAAKDLYSNLKEINEKRNMAILMISHDIQNALVQADKVLHMKKDSWYLELGGKKDETFI</sequence>
<dbReference type="PROSITE" id="PS00211">
    <property type="entry name" value="ABC_TRANSPORTER_1"/>
    <property type="match status" value="1"/>
</dbReference>
<dbReference type="InterPro" id="IPR003439">
    <property type="entry name" value="ABC_transporter-like_ATP-bd"/>
</dbReference>
<keyword evidence="3" id="KW-0547">Nucleotide-binding</keyword>
<name>A0A7V7QMF3_9FIRM</name>
<gene>
    <name evidence="6" type="ORF">F7O84_05675</name>
</gene>
<dbReference type="GO" id="GO:0005524">
    <property type="term" value="F:ATP binding"/>
    <property type="evidence" value="ECO:0007669"/>
    <property type="project" value="UniProtKB-KW"/>
</dbReference>
<dbReference type="InterPro" id="IPR003593">
    <property type="entry name" value="AAA+_ATPase"/>
</dbReference>
<dbReference type="PANTHER" id="PTHR42734:SF17">
    <property type="entry name" value="METAL TRANSPORT SYSTEM ATP-BINDING PROTEIN TM_0124-RELATED"/>
    <property type="match status" value="1"/>
</dbReference>
<keyword evidence="2" id="KW-0813">Transport</keyword>
<dbReference type="SMART" id="SM00382">
    <property type="entry name" value="AAA"/>
    <property type="match status" value="1"/>
</dbReference>
<dbReference type="PROSITE" id="PS50893">
    <property type="entry name" value="ABC_TRANSPORTER_2"/>
    <property type="match status" value="1"/>
</dbReference>
<dbReference type="OrthoDB" id="9806726at2"/>
<reference evidence="6 7" key="2">
    <citation type="submission" date="2020-02" db="EMBL/GenBank/DDBJ databases">
        <title>Candidatus Galacturonibacter soehngenii shows hetero-acetogenic catabolism of galacturonic acid but lacks a canonical carbon monoxide dehydrogenase/acetyl-CoA synthase complex.</title>
        <authorList>
            <person name="Diender M."/>
            <person name="Stouten G.R."/>
            <person name="Petersen J.F."/>
            <person name="Nielsen P.H."/>
            <person name="Dueholm M.S."/>
            <person name="Pronk J.T."/>
            <person name="Van Loosdrecht M.C.M."/>
        </authorList>
    </citation>
    <scope>NUCLEOTIDE SEQUENCE [LARGE SCALE GENOMIC DNA]</scope>
    <source>
        <strain evidence="6">GalUA</strain>
    </source>
</reference>
<dbReference type="InterPro" id="IPR027417">
    <property type="entry name" value="P-loop_NTPase"/>
</dbReference>
<dbReference type="AlphaFoldDB" id="A0A7V7QMF3"/>